<protein>
    <recommendedName>
        <fullName evidence="5">Peptidase S8/S53 domain-containing protein</fullName>
    </recommendedName>
</protein>
<dbReference type="SUPFAM" id="SSF52743">
    <property type="entry name" value="Subtilisin-like"/>
    <property type="match status" value="1"/>
</dbReference>
<feature type="compositionally biased region" description="Basic and acidic residues" evidence="4">
    <location>
        <begin position="396"/>
        <end position="406"/>
    </location>
</feature>
<dbReference type="InterPro" id="IPR036770">
    <property type="entry name" value="Ankyrin_rpt-contain_sf"/>
</dbReference>
<accession>A0A9W8U5S5</accession>
<evidence type="ECO:0000256" key="1">
    <source>
        <dbReference type="ARBA" id="ARBA00022670"/>
    </source>
</evidence>
<dbReference type="GO" id="GO:0004252">
    <property type="term" value="F:serine-type endopeptidase activity"/>
    <property type="evidence" value="ECO:0007669"/>
    <property type="project" value="InterPro"/>
</dbReference>
<dbReference type="InterPro" id="IPR023827">
    <property type="entry name" value="Peptidase_S8_Asp-AS"/>
</dbReference>
<dbReference type="InterPro" id="IPR036852">
    <property type="entry name" value="Peptidase_S8/S53_dom_sf"/>
</dbReference>
<dbReference type="InterPro" id="IPR015500">
    <property type="entry name" value="Peptidase_S8_subtilisin-rel"/>
</dbReference>
<reference evidence="6" key="1">
    <citation type="submission" date="2022-10" db="EMBL/GenBank/DDBJ databases">
        <title>Fusarium specimens isolated from Avocado Roots.</title>
        <authorList>
            <person name="Stajich J."/>
            <person name="Roper C."/>
            <person name="Heimlech-Rivalta G."/>
        </authorList>
    </citation>
    <scope>NUCLEOTIDE SEQUENCE</scope>
    <source>
        <strain evidence="6">CF00143</strain>
    </source>
</reference>
<dbReference type="PRINTS" id="PR00723">
    <property type="entry name" value="SUBTILISIN"/>
</dbReference>
<sequence length="1105" mass="127042">MNGHLQLDYAQQDTCDNHDIDDSLQYRLNGDYPEEPYEDDDDDEEEEEDEYEDEEERRIHHRADELRNAMERIIPRLEQQAHVLFPLELYEKPARELSKQEEQDLIRKRDAERLRFFEDFKRDIRPQEEKIKARLQLEDYNVLYHLASSRSANASHDWLFQSAACHFPALLREFDSDNGLGGPIMKAIHTKKDYFITAVLDSDVDREQLAQAIGLTDHSKRNCIHVALKSTLPTNVIIKLIEAASEESLCKQDRDELTPLHYAVDYERCTKDRLPVVEALIKRSDKAFDIKSEKPGLRSVFLYHVNSRKNYREPKKRSNPASRNPARPSNSRSQPSKAPNGRPSEASRNGMPDKENPNKDPKAAMLEAERRRLEQSRENGYPHKLSLLQESAKAKAAGESKYDSSHGMKGIRRSNTGLKDEEARNSALVSSSKGKDSASISSKRGGPTKRRKDTREETANIIAKELKLHYLRSIFRRNAANIMEYSQMNRAPKVLRTSRTAIEFLYGDNENDQQLYFEFPAMPKKEPESIDFFDFKESYKNFKFDEVLQYIRFRPLKIANRPRDPRVGREDVWLFFKWLSEEKSVKNIIKVIVDDKSNNPHSDLAIEKSMRLFEIDILEWQKIDLDPQTIRFGCRDTNLRELHLIWSGSNAVLRAWSEPEGLVEIKSLERIVIYEDEKHLEPKQQISRNLEEFKERILRNRKEEYGPILCCWHRAEPQARSRTKTDHSKEPGKASQNYRWLDIMDDFVSGMDNLKFPDRFAEKYRKDDSLPLALRQDVTVALIDDGVDLMHKAISGNIGTGRSFGNAFEDQDLSGAPQSFHASATGHGTCMAQMITRICPQVKIFVCKLDFIRQHAGKPSFTAKSAAEAVEHAILRRFDIMSISWTIYRDKNNKDDLERLRKALSRADDLGILVFCSAPDIGSERSQTLQDYYPYGCETLSPCVFRIGASNAEGISHKNDKINVDYMLPGYNVHLREDDQLNEVDGLPKTGSSVATALAAGLAALVIHCVRISAIYSFYAKNPIDSDYINLDSFKEVKRLKGMKAAFNAIDSKNSYIDKDDKNLRVGTFFKGHGEVLKPDSQNGDEIKWAQIMKIANDLTPSFKY</sequence>
<dbReference type="Gene3D" id="1.25.40.20">
    <property type="entry name" value="Ankyrin repeat-containing domain"/>
    <property type="match status" value="1"/>
</dbReference>
<organism evidence="6 7">
    <name type="scientific">Fusarium irregulare</name>
    <dbReference type="NCBI Taxonomy" id="2494466"/>
    <lineage>
        <taxon>Eukaryota</taxon>
        <taxon>Fungi</taxon>
        <taxon>Dikarya</taxon>
        <taxon>Ascomycota</taxon>
        <taxon>Pezizomycotina</taxon>
        <taxon>Sordariomycetes</taxon>
        <taxon>Hypocreomycetidae</taxon>
        <taxon>Hypocreales</taxon>
        <taxon>Nectriaceae</taxon>
        <taxon>Fusarium</taxon>
        <taxon>Fusarium incarnatum-equiseti species complex</taxon>
    </lineage>
</organism>
<proteinExistence type="predicted"/>
<feature type="domain" description="Peptidase S8/S53" evidence="5">
    <location>
        <begin position="776"/>
        <end position="1007"/>
    </location>
</feature>
<dbReference type="Gene3D" id="3.40.50.200">
    <property type="entry name" value="Peptidase S8/S53 domain"/>
    <property type="match status" value="1"/>
</dbReference>
<evidence type="ECO:0000256" key="4">
    <source>
        <dbReference type="SAM" id="MobiDB-lite"/>
    </source>
</evidence>
<feature type="compositionally biased region" description="Basic and acidic residues" evidence="4">
    <location>
        <begin position="351"/>
        <end position="361"/>
    </location>
</feature>
<feature type="compositionally biased region" description="Acidic residues" evidence="4">
    <location>
        <begin position="32"/>
        <end position="55"/>
    </location>
</feature>
<feature type="region of interest" description="Disordered" evidence="4">
    <location>
        <begin position="396"/>
        <end position="457"/>
    </location>
</feature>
<keyword evidence="2" id="KW-0378">Hydrolase</keyword>
<dbReference type="InterPro" id="IPR000209">
    <property type="entry name" value="Peptidase_S8/S53_dom"/>
</dbReference>
<dbReference type="EMBL" id="JAPDHF010000021">
    <property type="protein sequence ID" value="KAJ4005486.1"/>
    <property type="molecule type" value="Genomic_DNA"/>
</dbReference>
<feature type="compositionally biased region" description="Low complexity" evidence="4">
    <location>
        <begin position="319"/>
        <end position="336"/>
    </location>
</feature>
<dbReference type="Proteomes" id="UP001152130">
    <property type="component" value="Unassembled WGS sequence"/>
</dbReference>
<dbReference type="OrthoDB" id="5093543at2759"/>
<dbReference type="Pfam" id="PF00082">
    <property type="entry name" value="Peptidase_S8"/>
    <property type="match status" value="1"/>
</dbReference>
<feature type="region of interest" description="Disordered" evidence="4">
    <location>
        <begin position="308"/>
        <end position="361"/>
    </location>
</feature>
<dbReference type="PROSITE" id="PS00136">
    <property type="entry name" value="SUBTILASE_ASP"/>
    <property type="match status" value="1"/>
</dbReference>
<dbReference type="GO" id="GO:0006508">
    <property type="term" value="P:proteolysis"/>
    <property type="evidence" value="ECO:0007669"/>
    <property type="project" value="UniProtKB-KW"/>
</dbReference>
<evidence type="ECO:0000256" key="3">
    <source>
        <dbReference type="ARBA" id="ARBA00022825"/>
    </source>
</evidence>
<gene>
    <name evidence="6" type="ORF">NW766_011035</name>
</gene>
<dbReference type="AlphaFoldDB" id="A0A9W8U5S5"/>
<evidence type="ECO:0000313" key="6">
    <source>
        <dbReference type="EMBL" id="KAJ4005486.1"/>
    </source>
</evidence>
<keyword evidence="7" id="KW-1185">Reference proteome</keyword>
<feature type="compositionally biased region" description="Basic residues" evidence="4">
    <location>
        <begin position="308"/>
        <end position="318"/>
    </location>
</feature>
<name>A0A9W8U5S5_9HYPO</name>
<evidence type="ECO:0000313" key="7">
    <source>
        <dbReference type="Proteomes" id="UP001152130"/>
    </source>
</evidence>
<evidence type="ECO:0000259" key="5">
    <source>
        <dbReference type="Pfam" id="PF00082"/>
    </source>
</evidence>
<keyword evidence="3" id="KW-0720">Serine protease</keyword>
<comment type="caution">
    <text evidence="6">The sequence shown here is derived from an EMBL/GenBank/DDBJ whole genome shotgun (WGS) entry which is preliminary data.</text>
</comment>
<evidence type="ECO:0000256" key="2">
    <source>
        <dbReference type="ARBA" id="ARBA00022801"/>
    </source>
</evidence>
<feature type="region of interest" description="Disordered" evidence="4">
    <location>
        <begin position="1"/>
        <end position="57"/>
    </location>
</feature>
<keyword evidence="1" id="KW-0645">Protease</keyword>